<dbReference type="STRING" id="1212489.Ldro_3014"/>
<dbReference type="GO" id="GO:0032259">
    <property type="term" value="P:methylation"/>
    <property type="evidence" value="ECO:0007669"/>
    <property type="project" value="UniProtKB-KW"/>
</dbReference>
<dbReference type="EMBL" id="LNXY01000032">
    <property type="protein sequence ID" value="KTC84411.1"/>
    <property type="molecule type" value="Genomic_DNA"/>
</dbReference>
<dbReference type="PATRIC" id="fig|1212489.4.peg.3185"/>
<evidence type="ECO:0000313" key="3">
    <source>
        <dbReference type="Proteomes" id="UP000054736"/>
    </source>
</evidence>
<dbReference type="Gene3D" id="3.40.50.150">
    <property type="entry name" value="Vaccinia Virus protein VP39"/>
    <property type="match status" value="1"/>
</dbReference>
<dbReference type="Proteomes" id="UP000054736">
    <property type="component" value="Unassembled WGS sequence"/>
</dbReference>
<evidence type="ECO:0000313" key="2">
    <source>
        <dbReference type="EMBL" id="KTC84411.1"/>
    </source>
</evidence>
<dbReference type="SUPFAM" id="SSF53335">
    <property type="entry name" value="S-adenosyl-L-methionine-dependent methyltransferases"/>
    <property type="match status" value="1"/>
</dbReference>
<accession>A0A0W0SM60</accession>
<keyword evidence="3" id="KW-1185">Reference proteome</keyword>
<dbReference type="RefSeq" id="WP_058497285.1">
    <property type="nucleotide sequence ID" value="NZ_CAAAIU010000019.1"/>
</dbReference>
<gene>
    <name evidence="2" type="ORF">Ldro_3014</name>
</gene>
<keyword evidence="2" id="KW-0489">Methyltransferase</keyword>
<name>A0A0W0SM60_9GAMM</name>
<comment type="caution">
    <text evidence="2">The sequence shown here is derived from an EMBL/GenBank/DDBJ whole genome shotgun (WGS) entry which is preliminary data.</text>
</comment>
<dbReference type="OrthoDB" id="9804312at2"/>
<evidence type="ECO:0000259" key="1">
    <source>
        <dbReference type="Pfam" id="PF13649"/>
    </source>
</evidence>
<protein>
    <submittedName>
        <fullName evidence="2">Methyltransferase domain protein</fullName>
    </submittedName>
</protein>
<keyword evidence="2" id="KW-0808">Transferase</keyword>
<dbReference type="AlphaFoldDB" id="A0A0W0SM60"/>
<organism evidence="2 3">
    <name type="scientific">Legionella drozanskii LLAP-1</name>
    <dbReference type="NCBI Taxonomy" id="1212489"/>
    <lineage>
        <taxon>Bacteria</taxon>
        <taxon>Pseudomonadati</taxon>
        <taxon>Pseudomonadota</taxon>
        <taxon>Gammaproteobacteria</taxon>
        <taxon>Legionellales</taxon>
        <taxon>Legionellaceae</taxon>
        <taxon>Legionella</taxon>
    </lineage>
</organism>
<feature type="domain" description="Methyltransferase" evidence="1">
    <location>
        <begin position="42"/>
        <end position="135"/>
    </location>
</feature>
<dbReference type="GO" id="GO:0008168">
    <property type="term" value="F:methyltransferase activity"/>
    <property type="evidence" value="ECO:0007669"/>
    <property type="project" value="UniProtKB-KW"/>
</dbReference>
<dbReference type="InterPro" id="IPR029063">
    <property type="entry name" value="SAM-dependent_MTases_sf"/>
</dbReference>
<reference evidence="2 3" key="1">
    <citation type="submission" date="2015-11" db="EMBL/GenBank/DDBJ databases">
        <title>Genomic analysis of 38 Legionella species identifies large and diverse effector repertoires.</title>
        <authorList>
            <person name="Burstein D."/>
            <person name="Amaro F."/>
            <person name="Zusman T."/>
            <person name="Lifshitz Z."/>
            <person name="Cohen O."/>
            <person name="Gilbert J.A."/>
            <person name="Pupko T."/>
            <person name="Shuman H.A."/>
            <person name="Segal G."/>
        </authorList>
    </citation>
    <scope>NUCLEOTIDE SEQUENCE [LARGE SCALE GENOMIC DNA]</scope>
    <source>
        <strain evidence="2 3">ATCC 700990</strain>
    </source>
</reference>
<dbReference type="InterPro" id="IPR041698">
    <property type="entry name" value="Methyltransf_25"/>
</dbReference>
<proteinExistence type="predicted"/>
<dbReference type="CDD" id="cd02440">
    <property type="entry name" value="AdoMet_MTases"/>
    <property type="match status" value="1"/>
</dbReference>
<sequence length="238" mass="27854">MLKFNEDQIRKYKQSAIGGTGFLAFRDIEKFAKKFNIDLSYVLDLGCGSGRSTNYLSSFCKKVNGCDIDLNALDNARKNSRKKNSLYFENEREQELYQYSKYTSIFSILMFFHMSSKEEIKIELMKCYNSLETSGNLVIINGTKNLYVRNYLTVKSIGEPPKYDGDLVKVKLLNIDCEIKDFYWSDIYIKEIAEEVGFNHLETYLPLGDKTDQINYLDEIKYPPYYYIALRKNEQKQV</sequence>
<dbReference type="Pfam" id="PF13649">
    <property type="entry name" value="Methyltransf_25"/>
    <property type="match status" value="1"/>
</dbReference>